<dbReference type="PATRIC" id="fig|388467.6.peg.4704"/>
<keyword evidence="2" id="KW-1185">Reference proteome</keyword>
<dbReference type="HOGENOM" id="CLU_1029952_0_0_3"/>
<organism evidence="1 2">
    <name type="scientific">Planktothrix agardhii (strain NIVA-CYA 126/8)</name>
    <dbReference type="NCBI Taxonomy" id="388467"/>
    <lineage>
        <taxon>Bacteria</taxon>
        <taxon>Bacillati</taxon>
        <taxon>Cyanobacteriota</taxon>
        <taxon>Cyanophyceae</taxon>
        <taxon>Oscillatoriophycideae</taxon>
        <taxon>Oscillatoriales</taxon>
        <taxon>Microcoleaceae</taxon>
        <taxon>Planktothrix</taxon>
    </lineage>
</organism>
<dbReference type="RefSeq" id="WP_042158445.1">
    <property type="nucleotide sequence ID" value="NZ_CM002804.1"/>
</dbReference>
<proteinExistence type="predicted"/>
<evidence type="ECO:0000313" key="2">
    <source>
        <dbReference type="Proteomes" id="UP000027395"/>
    </source>
</evidence>
<sequence>MPIIWNAKLALQLLHQCQPIIDIESAIDYLWSKLNTYQLLNLYQELFPIEWEKSQSEIYSENNGHSPKELEFISLVNEHLFPIDDLIIETAYEERLYQIPVSPKGIDWQDEEEGIEALRTGWQLLFPLSKSGRWWLETVEGTQGESWYKCTFGYSLKDITHPEKINLKLLKKLAFRAMSPINAFPIALALLDLETDNIWLDQIVCSESYWSRNIELRPWKLEEVKFLTHQWNQATQLLNQAYELIEWIEADPNTNFSHLLALWNLTLDLK</sequence>
<protein>
    <submittedName>
        <fullName evidence="1">Uncharacterized protein</fullName>
    </submittedName>
</protein>
<accession>A0A073CBH4</accession>
<keyword evidence="1" id="KW-0614">Plasmid</keyword>
<dbReference type="Proteomes" id="UP000027395">
    <property type="component" value="Plasmid pPA115"/>
</dbReference>
<dbReference type="EMBL" id="CM002804">
    <property type="protein sequence ID" value="KEI65277.1"/>
    <property type="molecule type" value="Genomic_DNA"/>
</dbReference>
<name>A0A073CBH4_PLAA1</name>
<gene>
    <name evidence="1" type="ORF">A19Y_9081</name>
</gene>
<reference evidence="1 2" key="1">
    <citation type="journal article" date="2014" name="Appl. Environ. Microbiol.">
        <title>Elucidation of insertion elements encoded on plasmids and in vitro construction of shuttle vectors from the toxic cyanobacterium Planktothrix.</title>
        <authorList>
            <person name="Christiansen G."/>
            <person name="Goesmann A."/>
            <person name="Kurmayer R."/>
        </authorList>
    </citation>
    <scope>NUCLEOTIDE SEQUENCE [LARGE SCALE GENOMIC DNA]</scope>
    <source>
        <strain evidence="1 2">NIVA-CYA 126/8</strain>
        <plasmid evidence="1">pPA115</plasmid>
    </source>
</reference>
<geneLocation type="plasmid" evidence="1 2">
    <name>pPA115</name>
</geneLocation>
<dbReference type="AlphaFoldDB" id="A0A073CBH4"/>
<evidence type="ECO:0000313" key="1">
    <source>
        <dbReference type="EMBL" id="KEI65277.1"/>
    </source>
</evidence>